<dbReference type="Proteomes" id="UP000002432">
    <property type="component" value="Chromosome"/>
</dbReference>
<dbReference type="GO" id="GO:0016787">
    <property type="term" value="F:hydrolase activity"/>
    <property type="evidence" value="ECO:0007669"/>
    <property type="project" value="UniProtKB-KW"/>
</dbReference>
<keyword evidence="10" id="KW-1185">Reference proteome</keyword>
<dbReference type="KEGG" id="aba:Acid345_4737"/>
<dbReference type="HOGENOM" id="CLU_062658_5_2_0"/>
<comment type="catalytic activity">
    <reaction evidence="1">
        <text>GDP-alpha-D-mannose + H2O = alpha-D-mannose 1-phosphate + GMP + 2 H(+)</text>
        <dbReference type="Rhea" id="RHEA:27978"/>
        <dbReference type="ChEBI" id="CHEBI:15377"/>
        <dbReference type="ChEBI" id="CHEBI:15378"/>
        <dbReference type="ChEBI" id="CHEBI:57527"/>
        <dbReference type="ChEBI" id="CHEBI:58115"/>
        <dbReference type="ChEBI" id="CHEBI:58409"/>
    </reaction>
</comment>
<organism evidence="9 10">
    <name type="scientific">Koribacter versatilis (strain Ellin345)</name>
    <dbReference type="NCBI Taxonomy" id="204669"/>
    <lineage>
        <taxon>Bacteria</taxon>
        <taxon>Pseudomonadati</taxon>
        <taxon>Acidobacteriota</taxon>
        <taxon>Terriglobia</taxon>
        <taxon>Terriglobales</taxon>
        <taxon>Candidatus Korobacteraceae</taxon>
        <taxon>Candidatus Korobacter</taxon>
    </lineage>
</organism>
<dbReference type="SUPFAM" id="SSF55811">
    <property type="entry name" value="Nudix"/>
    <property type="match status" value="1"/>
</dbReference>
<dbReference type="OrthoDB" id="9806150at2"/>
<dbReference type="Gene3D" id="3.90.79.10">
    <property type="entry name" value="Nucleoside Triphosphate Pyrophosphohydrolase"/>
    <property type="match status" value="1"/>
</dbReference>
<dbReference type="EnsemblBacteria" id="ABF43736">
    <property type="protein sequence ID" value="ABF43736"/>
    <property type="gene ID" value="Acid345_4737"/>
</dbReference>
<accession>Q1IHB4</accession>
<dbReference type="GO" id="GO:0019693">
    <property type="term" value="P:ribose phosphate metabolic process"/>
    <property type="evidence" value="ECO:0007669"/>
    <property type="project" value="TreeGrafter"/>
</dbReference>
<gene>
    <name evidence="9" type="ordered locus">Acid345_4737</name>
</gene>
<evidence type="ECO:0000256" key="3">
    <source>
        <dbReference type="ARBA" id="ARBA00007275"/>
    </source>
</evidence>
<dbReference type="PANTHER" id="PTHR11839:SF18">
    <property type="entry name" value="NUDIX HYDROLASE DOMAIN-CONTAINING PROTEIN"/>
    <property type="match status" value="1"/>
</dbReference>
<evidence type="ECO:0000256" key="4">
    <source>
        <dbReference type="ARBA" id="ARBA00016377"/>
    </source>
</evidence>
<dbReference type="eggNOG" id="COG0494">
    <property type="taxonomic scope" value="Bacteria"/>
</dbReference>
<dbReference type="CDD" id="cd24161">
    <property type="entry name" value="NUDIX_ADPRase_Ndx2"/>
    <property type="match status" value="1"/>
</dbReference>
<evidence type="ECO:0000313" key="10">
    <source>
        <dbReference type="Proteomes" id="UP000002432"/>
    </source>
</evidence>
<dbReference type="RefSeq" id="WP_011525532.1">
    <property type="nucleotide sequence ID" value="NC_008009.1"/>
</dbReference>
<comment type="cofactor">
    <cofactor evidence="2">
        <name>Mg(2+)</name>
        <dbReference type="ChEBI" id="CHEBI:18420"/>
    </cofactor>
</comment>
<reference evidence="9 10" key="1">
    <citation type="journal article" date="2009" name="Appl. Environ. Microbiol.">
        <title>Three genomes from the phylum Acidobacteria provide insight into the lifestyles of these microorganisms in soils.</title>
        <authorList>
            <person name="Ward N.L."/>
            <person name="Challacombe J.F."/>
            <person name="Janssen P.H."/>
            <person name="Henrissat B."/>
            <person name="Coutinho P.M."/>
            <person name="Wu M."/>
            <person name="Xie G."/>
            <person name="Haft D.H."/>
            <person name="Sait M."/>
            <person name="Badger J."/>
            <person name="Barabote R.D."/>
            <person name="Bradley B."/>
            <person name="Brettin T.S."/>
            <person name="Brinkac L.M."/>
            <person name="Bruce D."/>
            <person name="Creasy T."/>
            <person name="Daugherty S.C."/>
            <person name="Davidsen T.M."/>
            <person name="DeBoy R.T."/>
            <person name="Detter J.C."/>
            <person name="Dodson R.J."/>
            <person name="Durkin A.S."/>
            <person name="Ganapathy A."/>
            <person name="Gwinn-Giglio M."/>
            <person name="Han C.S."/>
            <person name="Khouri H."/>
            <person name="Kiss H."/>
            <person name="Kothari S.P."/>
            <person name="Madupu R."/>
            <person name="Nelson K.E."/>
            <person name="Nelson W.C."/>
            <person name="Paulsen I."/>
            <person name="Penn K."/>
            <person name="Ren Q."/>
            <person name="Rosovitz M.J."/>
            <person name="Selengut J.D."/>
            <person name="Shrivastava S."/>
            <person name="Sullivan S.A."/>
            <person name="Tapia R."/>
            <person name="Thompson L.S."/>
            <person name="Watkins K.L."/>
            <person name="Yang Q."/>
            <person name="Yu C."/>
            <person name="Zafar N."/>
            <person name="Zhou L."/>
            <person name="Kuske C.R."/>
        </authorList>
    </citation>
    <scope>NUCLEOTIDE SEQUENCE [LARGE SCALE GENOMIC DNA]</scope>
    <source>
        <strain evidence="9 10">Ellin345</strain>
    </source>
</reference>
<proteinExistence type="inferred from homology"/>
<dbReference type="GO" id="GO:0006753">
    <property type="term" value="P:nucleoside phosphate metabolic process"/>
    <property type="evidence" value="ECO:0007669"/>
    <property type="project" value="TreeGrafter"/>
</dbReference>
<name>Q1IHB4_KORVE</name>
<dbReference type="STRING" id="204669.Acid345_4737"/>
<dbReference type="InterPro" id="IPR015797">
    <property type="entry name" value="NUDIX_hydrolase-like_dom_sf"/>
</dbReference>
<evidence type="ECO:0000256" key="6">
    <source>
        <dbReference type="ARBA" id="ARBA00032162"/>
    </source>
</evidence>
<evidence type="ECO:0000256" key="5">
    <source>
        <dbReference type="ARBA" id="ARBA00022801"/>
    </source>
</evidence>
<evidence type="ECO:0000313" key="9">
    <source>
        <dbReference type="EMBL" id="ABF43736.1"/>
    </source>
</evidence>
<evidence type="ECO:0000256" key="7">
    <source>
        <dbReference type="ARBA" id="ARBA00032272"/>
    </source>
</evidence>
<feature type="domain" description="Nudix hydrolase" evidence="8">
    <location>
        <begin position="38"/>
        <end position="167"/>
    </location>
</feature>
<keyword evidence="5 9" id="KW-0378">Hydrolase</keyword>
<dbReference type="EMBL" id="CP000360">
    <property type="protein sequence ID" value="ABF43736.1"/>
    <property type="molecule type" value="Genomic_DNA"/>
</dbReference>
<dbReference type="Pfam" id="PF00293">
    <property type="entry name" value="NUDIX"/>
    <property type="match status" value="1"/>
</dbReference>
<evidence type="ECO:0000256" key="2">
    <source>
        <dbReference type="ARBA" id="ARBA00001946"/>
    </source>
</evidence>
<dbReference type="AlphaFoldDB" id="Q1IHB4"/>
<comment type="similarity">
    <text evidence="3">Belongs to the Nudix hydrolase family. NudK subfamily.</text>
</comment>
<evidence type="ECO:0000259" key="8">
    <source>
        <dbReference type="PROSITE" id="PS51462"/>
    </source>
</evidence>
<evidence type="ECO:0000256" key="1">
    <source>
        <dbReference type="ARBA" id="ARBA00000847"/>
    </source>
</evidence>
<sequence length="174" mass="20273">MSIKTLSTREIYRNPWLRLREDRILRGNGVEGIYGVVDKDDCAIIIPIDGDHVYLVEQFRYTVQQRYLEFPQGGWEMQDVDPEELARGELREETGLVAERMQFLGTTYVAYGYANQKMHIFLATGLTHAEKEPDPEEHDLQLHRVLIADFEAMLREGRIPDVCTLATWGLYRLR</sequence>
<protein>
    <recommendedName>
        <fullName evidence="4">GDP-mannose pyrophosphatase</fullName>
    </recommendedName>
    <alternativeName>
        <fullName evidence="6">GDP-mannose hydrolase</fullName>
    </alternativeName>
    <alternativeName>
        <fullName evidence="7">GDPMK</fullName>
    </alternativeName>
</protein>
<dbReference type="InterPro" id="IPR000086">
    <property type="entry name" value="NUDIX_hydrolase_dom"/>
</dbReference>
<dbReference type="PROSITE" id="PS51462">
    <property type="entry name" value="NUDIX"/>
    <property type="match status" value="1"/>
</dbReference>
<dbReference type="PANTHER" id="PTHR11839">
    <property type="entry name" value="UDP/ADP-SUGAR PYROPHOSPHATASE"/>
    <property type="match status" value="1"/>
</dbReference>
<dbReference type="GO" id="GO:0005829">
    <property type="term" value="C:cytosol"/>
    <property type="evidence" value="ECO:0007669"/>
    <property type="project" value="TreeGrafter"/>
</dbReference>